<feature type="region of interest" description="Disordered" evidence="3">
    <location>
        <begin position="812"/>
        <end position="839"/>
    </location>
</feature>
<evidence type="ECO:0000313" key="7">
    <source>
        <dbReference type="Proteomes" id="UP001244207"/>
    </source>
</evidence>
<keyword evidence="1" id="KW-0677">Repeat</keyword>
<proteinExistence type="predicted"/>
<dbReference type="Pfam" id="PF12796">
    <property type="entry name" value="Ank_2"/>
    <property type="match status" value="1"/>
</dbReference>
<dbReference type="Proteomes" id="UP001244207">
    <property type="component" value="Unassembled WGS sequence"/>
</dbReference>
<dbReference type="Gene3D" id="3.40.50.300">
    <property type="entry name" value="P-loop containing nucleotide triphosphate hydrolases"/>
    <property type="match status" value="1"/>
</dbReference>
<dbReference type="GeneID" id="85391431"/>
<organism evidence="6 7">
    <name type="scientific">Glomerella acutata</name>
    <name type="common">Colletotrichum acutatum</name>
    <dbReference type="NCBI Taxonomy" id="27357"/>
    <lineage>
        <taxon>Eukaryota</taxon>
        <taxon>Fungi</taxon>
        <taxon>Dikarya</taxon>
        <taxon>Ascomycota</taxon>
        <taxon>Pezizomycotina</taxon>
        <taxon>Sordariomycetes</taxon>
        <taxon>Hypocreomycetidae</taxon>
        <taxon>Glomerellales</taxon>
        <taxon>Glomerellaceae</taxon>
        <taxon>Colletotrichum</taxon>
        <taxon>Colletotrichum acutatum species complex</taxon>
    </lineage>
</organism>
<feature type="compositionally biased region" description="Low complexity" evidence="3">
    <location>
        <begin position="812"/>
        <end position="823"/>
    </location>
</feature>
<dbReference type="SUPFAM" id="SSF48403">
    <property type="entry name" value="Ankyrin repeat"/>
    <property type="match status" value="1"/>
</dbReference>
<dbReference type="SMART" id="SM00248">
    <property type="entry name" value="ANK"/>
    <property type="match status" value="4"/>
</dbReference>
<evidence type="ECO:0000256" key="2">
    <source>
        <dbReference type="PROSITE-ProRule" id="PRU00023"/>
    </source>
</evidence>
<feature type="domain" description="Nephrocystin 3-like N-terminal" evidence="5">
    <location>
        <begin position="219"/>
        <end position="380"/>
    </location>
</feature>
<dbReference type="PROSITE" id="PS50297">
    <property type="entry name" value="ANK_REP_REGION"/>
    <property type="match status" value="2"/>
</dbReference>
<dbReference type="InterPro" id="IPR027417">
    <property type="entry name" value="P-loop_NTPase"/>
</dbReference>
<protein>
    <recommendedName>
        <fullName evidence="5">Nephrocystin 3-like N-terminal domain-containing protein</fullName>
    </recommendedName>
</protein>
<evidence type="ECO:0000256" key="4">
    <source>
        <dbReference type="SAM" id="SignalP"/>
    </source>
</evidence>
<dbReference type="InterPro" id="IPR056884">
    <property type="entry name" value="NPHP3-like_N"/>
</dbReference>
<dbReference type="SUPFAM" id="SSF52540">
    <property type="entry name" value="P-loop containing nucleoside triphosphate hydrolases"/>
    <property type="match status" value="1"/>
</dbReference>
<dbReference type="PRINTS" id="PR01415">
    <property type="entry name" value="ANKYRIN"/>
</dbReference>
<dbReference type="InterPro" id="IPR002110">
    <property type="entry name" value="Ankyrin_rpt"/>
</dbReference>
<dbReference type="EMBL" id="JAHMHS010000017">
    <property type="protein sequence ID" value="KAK1728500.1"/>
    <property type="molecule type" value="Genomic_DNA"/>
</dbReference>
<evidence type="ECO:0000259" key="5">
    <source>
        <dbReference type="Pfam" id="PF24883"/>
    </source>
</evidence>
<dbReference type="Gene3D" id="1.25.40.20">
    <property type="entry name" value="Ankyrin repeat-containing domain"/>
    <property type="match status" value="1"/>
</dbReference>
<dbReference type="PANTHER" id="PTHR10039">
    <property type="entry name" value="AMELOGENIN"/>
    <property type="match status" value="1"/>
</dbReference>
<reference evidence="6" key="1">
    <citation type="submission" date="2021-12" db="EMBL/GenBank/DDBJ databases">
        <title>Comparative genomics, transcriptomics and evolutionary studies reveal genomic signatures of adaptation to plant cell wall in hemibiotrophic fungi.</title>
        <authorList>
            <consortium name="DOE Joint Genome Institute"/>
            <person name="Baroncelli R."/>
            <person name="Diaz J.F."/>
            <person name="Benocci T."/>
            <person name="Peng M."/>
            <person name="Battaglia E."/>
            <person name="Haridas S."/>
            <person name="Andreopoulos W."/>
            <person name="Labutti K."/>
            <person name="Pangilinan J."/>
            <person name="Floch G.L."/>
            <person name="Makela M.R."/>
            <person name="Henrissat B."/>
            <person name="Grigoriev I.V."/>
            <person name="Crouch J.A."/>
            <person name="De Vries R.P."/>
            <person name="Sukno S.A."/>
            <person name="Thon M.R."/>
        </authorList>
    </citation>
    <scope>NUCLEOTIDE SEQUENCE</scope>
    <source>
        <strain evidence="6">CBS 112980</strain>
    </source>
</reference>
<feature type="repeat" description="ANK" evidence="2">
    <location>
        <begin position="749"/>
        <end position="781"/>
    </location>
</feature>
<gene>
    <name evidence="6" type="ORF">BDZ83DRAFT_609413</name>
</gene>
<feature type="chain" id="PRO_5042109451" description="Nephrocystin 3-like N-terminal domain-containing protein" evidence="4">
    <location>
        <begin position="20"/>
        <end position="896"/>
    </location>
</feature>
<keyword evidence="4" id="KW-0732">Signal</keyword>
<dbReference type="PANTHER" id="PTHR10039:SF16">
    <property type="entry name" value="GPI INOSITOL-DEACYLASE"/>
    <property type="match status" value="1"/>
</dbReference>
<dbReference type="Pfam" id="PF24883">
    <property type="entry name" value="NPHP3_N"/>
    <property type="match status" value="1"/>
</dbReference>
<dbReference type="InterPro" id="IPR036770">
    <property type="entry name" value="Ankyrin_rpt-contain_sf"/>
</dbReference>
<keyword evidence="7" id="KW-1185">Reference proteome</keyword>
<feature type="signal peptide" evidence="4">
    <location>
        <begin position="1"/>
        <end position="19"/>
    </location>
</feature>
<evidence type="ECO:0000256" key="1">
    <source>
        <dbReference type="ARBA" id="ARBA00022737"/>
    </source>
</evidence>
<sequence>MDPLSISMGVLAALQVASSILSFCYDVRSGMKKIPWSLIQIIEEVRDVRNLIEAVQSVLDQGNLVESPVPDHGDTSLELSAKIQPALATCLSQLQALEAQIKPELIANLLDSKTKALLNSMTWKLKLNDTKESIANLQRCKEGLQLAITSHNAVTLRNVERLTISLDYKMNDSREQLERIDSNLSTAILDEQQKAVVDWLSPLRPRQAHDRALKSHQNGTSDWLLAGQEFQEWLKGEVNLLWLTGPPGCGKTVMIGQTIDSVAALEQQDSLFAFAYCDFRNPDTQISTNVLGTMLAQLCAQLHDFPKDLSSAHKASMEQNFGSPLTIELLSGAIASIAAIKRVYLFVDAVDEVSDCKAIAEHLVSLLDPTTAIKIFATSRNDVQIQRTFSSARRISMEEHLSETDEDIQRYVSSRLESDADLSWLSSRLRETIQKSLLSRSCGIFQWAACQLDSLSQCRTIRDIKKSLGKLPNGLDETYGRSLLRVPPSDVPLIQKTLTWLAFSPVPITLHELWEALAIEKGNDVIDDESRLRSPQDILVIGKSLITVSTDGHVMLSHLSVRDYLVSAEIVEVPETARFSLRSGSSHQELAQECLTYLLLSPFSDGPSRTQKEYLSRLKQFPLLKYATKHWFYHARNADYSEETQELAMRLFSESGRQNFMSWVQVFNADASFKWDVYPRHATSLYYASSLGLDEVVESLLQSATPEMINAPGSRFGGTALHAAAIREHITVIKRLILAGAEPGKQDFNGVSPLPSAASQGSLDVVKVLLRNGAPINVKDGMDGTTPLEWARLSGHEDAANLLLEGLEECSSSLPSSLGSPSSTQGSRTTEVSHRTEEPQVGIWQPGVGFFPDYYEKRSGLESSLVLSISIGEETSQVDGEFLQSLEKTEKPNPVW</sequence>
<evidence type="ECO:0000313" key="6">
    <source>
        <dbReference type="EMBL" id="KAK1728500.1"/>
    </source>
</evidence>
<comment type="caution">
    <text evidence="6">The sequence shown here is derived from an EMBL/GenBank/DDBJ whole genome shotgun (WGS) entry which is preliminary data.</text>
</comment>
<name>A0AAD8UXQ5_GLOAC</name>
<keyword evidence="2" id="KW-0040">ANK repeat</keyword>
<evidence type="ECO:0000256" key="3">
    <source>
        <dbReference type="SAM" id="MobiDB-lite"/>
    </source>
</evidence>
<accession>A0AAD8UXQ5</accession>
<dbReference type="RefSeq" id="XP_060368555.1">
    <property type="nucleotide sequence ID" value="XM_060507532.1"/>
</dbReference>
<feature type="repeat" description="ANK" evidence="2">
    <location>
        <begin position="716"/>
        <end position="748"/>
    </location>
</feature>
<dbReference type="AlphaFoldDB" id="A0AAD8UXQ5"/>
<dbReference type="PROSITE" id="PS50088">
    <property type="entry name" value="ANK_REPEAT"/>
    <property type="match status" value="2"/>
</dbReference>